<sequence>MIVDISGFNDRCVKSFLFYLITFFQPYSIDNSKNQRLVERILRDKIPMGEELYNYLMRDITNINNISKLVDNNGKEYIIKKKNDIYNYSLGVFSFENMDELINLINVIGNTVIIEEENLIYLQGLQEVITFWNYGINFIEGKRFYELNGFYPEIKDLINGYLQSQIRSFKSMFSIFYNSAVEIHVFDKYKKTINNYKRMVKDEIKSKSLTIRFVLACLAFLDSPFYSDDEKKLIEIIYNQTREILVNCDIHNIYLEQSVFYNSEIPDEEKGSKDKTTRIQMIFSLENDDIYSLRFDMPHKGVDYIHLNMEEVKDGKVFCSALPITERKEVFLVKKICGTKEKNFFIDYGNMWFKKDFTNSVERSILEENNKTYLLDLYKRNSHYRIDIKNGVDYYGIFNEFSKFLKVYNEDSIVMPTEKVDIALMIYKARIKKWLRDYWEITILKVISGVDIHDHTKRAKENIIHILFDELRYQEFSRSDMEELDFPDIIDMISEYINY</sequence>
<organism evidence="1">
    <name type="scientific">Lacrimispora sp. BS-2</name>
    <dbReference type="NCBI Taxonomy" id="3151850"/>
    <lineage>
        <taxon>Bacteria</taxon>
        <taxon>Bacillati</taxon>
        <taxon>Bacillota</taxon>
        <taxon>Clostridia</taxon>
        <taxon>Lachnospirales</taxon>
        <taxon>Lachnospiraceae</taxon>
        <taxon>Lacrimispora</taxon>
    </lineage>
</organism>
<proteinExistence type="predicted"/>
<dbReference type="AlphaFoldDB" id="A0AAU7PPR0"/>
<name>A0AAU7PPR0_9FIRM</name>
<evidence type="ECO:0000313" key="1">
    <source>
        <dbReference type="EMBL" id="XBS54228.1"/>
    </source>
</evidence>
<protein>
    <submittedName>
        <fullName evidence="1">Uncharacterized protein</fullName>
    </submittedName>
</protein>
<gene>
    <name evidence="1" type="ORF">ABFV83_00095</name>
</gene>
<dbReference type="EMBL" id="CP157940">
    <property type="protein sequence ID" value="XBS54228.1"/>
    <property type="molecule type" value="Genomic_DNA"/>
</dbReference>
<dbReference type="RefSeq" id="WP_349946741.1">
    <property type="nucleotide sequence ID" value="NZ_CP157940.1"/>
</dbReference>
<reference evidence="1" key="1">
    <citation type="submission" date="2024-06" db="EMBL/GenBank/DDBJ databases">
        <title>Lacrimispora cavernae sp. nov., a novel anaerobe isolated from bat guano pile inside a cave.</title>
        <authorList>
            <person name="Miller S.L."/>
            <person name="Lu N."/>
            <person name="King J."/>
            <person name="Sankaranarayanan K."/>
            <person name="Lawson P.A."/>
        </authorList>
    </citation>
    <scope>NUCLEOTIDE SEQUENCE</scope>
    <source>
        <strain evidence="1">BS-2</strain>
    </source>
</reference>
<accession>A0AAU7PPR0</accession>